<dbReference type="RefSeq" id="WP_053170713.1">
    <property type="nucleotide sequence ID" value="NZ_LFYT02000006.1"/>
</dbReference>
<keyword evidence="6" id="KW-1185">Reference proteome</keyword>
<dbReference type="SFLD" id="SFLDG00358">
    <property type="entry name" value="Main_(cytGST)"/>
    <property type="match status" value="1"/>
</dbReference>
<dbReference type="PANTHER" id="PTHR44051:SF19">
    <property type="entry name" value="DISULFIDE-BOND OXIDOREDUCTASE YFCG"/>
    <property type="match status" value="1"/>
</dbReference>
<dbReference type="CDD" id="cd03048">
    <property type="entry name" value="GST_N_Ure2p_like"/>
    <property type="match status" value="1"/>
</dbReference>
<comment type="caution">
    <text evidence="5">The sequence shown here is derived from an EMBL/GenBank/DDBJ whole genome shotgun (WGS) entry which is preliminary data.</text>
</comment>
<dbReference type="SFLD" id="SFLDG01151">
    <property type="entry name" value="Main.2:_Nu-like"/>
    <property type="match status" value="1"/>
</dbReference>
<dbReference type="SFLD" id="SFLDS00019">
    <property type="entry name" value="Glutathione_Transferase_(cytos"/>
    <property type="match status" value="1"/>
</dbReference>
<dbReference type="PANTHER" id="PTHR44051">
    <property type="entry name" value="GLUTATHIONE S-TRANSFERASE-RELATED"/>
    <property type="match status" value="1"/>
</dbReference>
<sequence>MLKFFFNAAPNPMKIALLLEELGLPFEAVPVDTRKGEQFAPDFLAINPNAKVPAITDGDVTVFDSNAILLYLAEREQKFMPGVAQAKERGAALSWLLFIASGIGPFSGQSVHFRHAAPEPKDYALNRYDFEAHRHWSVLEKHLAQNTYMLGEHYSIVDMALWGWARMLPYVLGTGEATWTQYPHIKRVLDLVNARPAAQRAEAFKTKYTFKTEMDADAKKFMFPQNERLNKA</sequence>
<proteinExistence type="inferred from homology"/>
<dbReference type="InterPro" id="IPR010987">
    <property type="entry name" value="Glutathione-S-Trfase_C-like"/>
</dbReference>
<dbReference type="OrthoDB" id="81087at2"/>
<keyword evidence="2" id="KW-0808">Transferase</keyword>
<dbReference type="SUPFAM" id="SSF52833">
    <property type="entry name" value="Thioredoxin-like"/>
    <property type="match status" value="1"/>
</dbReference>
<dbReference type="FunFam" id="3.40.30.10:FF:000039">
    <property type="entry name" value="Glutathione S-transferase domain"/>
    <property type="match status" value="1"/>
</dbReference>
<dbReference type="Pfam" id="PF02798">
    <property type="entry name" value="GST_N"/>
    <property type="match status" value="1"/>
</dbReference>
<name>A0A2T7UFB8_9BURK</name>
<dbReference type="InterPro" id="IPR004045">
    <property type="entry name" value="Glutathione_S-Trfase_N"/>
</dbReference>
<evidence type="ECO:0000259" key="4">
    <source>
        <dbReference type="PROSITE" id="PS50405"/>
    </source>
</evidence>
<dbReference type="InterPro" id="IPR036249">
    <property type="entry name" value="Thioredoxin-like_sf"/>
</dbReference>
<dbReference type="PROSITE" id="PS50404">
    <property type="entry name" value="GST_NTER"/>
    <property type="match status" value="1"/>
</dbReference>
<evidence type="ECO:0000256" key="2">
    <source>
        <dbReference type="ARBA" id="ARBA00022679"/>
    </source>
</evidence>
<dbReference type="STRING" id="1293045.H663_05765"/>
<gene>
    <name evidence="5" type="ORF">H663_007545</name>
</gene>
<dbReference type="AlphaFoldDB" id="A0A2T7UFB8"/>
<dbReference type="EMBL" id="LFYT02000006">
    <property type="protein sequence ID" value="PVE43397.1"/>
    <property type="molecule type" value="Genomic_DNA"/>
</dbReference>
<organism evidence="5 6">
    <name type="scientific">Limnohabitans planktonicus II-D5</name>
    <dbReference type="NCBI Taxonomy" id="1293045"/>
    <lineage>
        <taxon>Bacteria</taxon>
        <taxon>Pseudomonadati</taxon>
        <taxon>Pseudomonadota</taxon>
        <taxon>Betaproteobacteria</taxon>
        <taxon>Burkholderiales</taxon>
        <taxon>Comamonadaceae</taxon>
        <taxon>Limnohabitans</taxon>
    </lineage>
</organism>
<dbReference type="GO" id="GO:0016740">
    <property type="term" value="F:transferase activity"/>
    <property type="evidence" value="ECO:0007669"/>
    <property type="project" value="UniProtKB-KW"/>
</dbReference>
<dbReference type="PROSITE" id="PS50405">
    <property type="entry name" value="GST_CTER"/>
    <property type="match status" value="1"/>
</dbReference>
<dbReference type="SUPFAM" id="SSF47616">
    <property type="entry name" value="GST C-terminal domain-like"/>
    <property type="match status" value="1"/>
</dbReference>
<evidence type="ECO:0000313" key="6">
    <source>
        <dbReference type="Proteomes" id="UP000037507"/>
    </source>
</evidence>
<dbReference type="Pfam" id="PF13410">
    <property type="entry name" value="GST_C_2"/>
    <property type="match status" value="1"/>
</dbReference>
<feature type="domain" description="GST N-terminal" evidence="3">
    <location>
        <begin position="1"/>
        <end position="80"/>
    </location>
</feature>
<dbReference type="Gene3D" id="1.20.1050.10">
    <property type="match status" value="1"/>
</dbReference>
<accession>A0A2T7UFB8</accession>
<dbReference type="Gene3D" id="3.40.30.10">
    <property type="entry name" value="Glutaredoxin"/>
    <property type="match status" value="1"/>
</dbReference>
<evidence type="ECO:0000256" key="1">
    <source>
        <dbReference type="ARBA" id="ARBA00007409"/>
    </source>
</evidence>
<evidence type="ECO:0000259" key="3">
    <source>
        <dbReference type="PROSITE" id="PS50404"/>
    </source>
</evidence>
<comment type="similarity">
    <text evidence="1">Belongs to the GST superfamily.</text>
</comment>
<dbReference type="InterPro" id="IPR040079">
    <property type="entry name" value="Glutathione_S-Trfase"/>
</dbReference>
<dbReference type="CDD" id="cd03178">
    <property type="entry name" value="GST_C_Ure2p_like"/>
    <property type="match status" value="1"/>
</dbReference>
<dbReference type="Proteomes" id="UP000037507">
    <property type="component" value="Unassembled WGS sequence"/>
</dbReference>
<protein>
    <submittedName>
        <fullName evidence="5">Glutathione S-transferase</fullName>
    </submittedName>
</protein>
<feature type="domain" description="GST C-terminal" evidence="4">
    <location>
        <begin position="85"/>
        <end position="218"/>
    </location>
</feature>
<evidence type="ECO:0000313" key="5">
    <source>
        <dbReference type="EMBL" id="PVE43397.1"/>
    </source>
</evidence>
<dbReference type="InterPro" id="IPR036282">
    <property type="entry name" value="Glutathione-S-Trfase_C_sf"/>
</dbReference>
<reference evidence="5" key="1">
    <citation type="submission" date="2017-04" db="EMBL/GenBank/DDBJ databases">
        <title>Unexpected and diverse lifestyles within the genus Limnohabitans.</title>
        <authorList>
            <person name="Kasalicky V."/>
            <person name="Mehrshad M."/>
            <person name="Andrei S.-A."/>
            <person name="Salcher M."/>
            <person name="Kratochvilova H."/>
            <person name="Simek K."/>
            <person name="Ghai R."/>
        </authorList>
    </citation>
    <scope>NUCLEOTIDE SEQUENCE [LARGE SCALE GENOMIC DNA]</scope>
    <source>
        <strain evidence="5">II-D5</strain>
    </source>
</reference>